<dbReference type="Gene3D" id="1.20.140.50">
    <property type="entry name" value="alix/aip1 like domains"/>
    <property type="match status" value="1"/>
</dbReference>
<name>A0A060T5D9_BLAAD</name>
<dbReference type="CDD" id="cd09241">
    <property type="entry name" value="BRO1_ScRim20-like"/>
    <property type="match status" value="1"/>
</dbReference>
<reference evidence="5" key="2">
    <citation type="submission" date="2014-06" db="EMBL/GenBank/DDBJ databases">
        <title>The complete genome of Blastobotrys (Arxula) adeninivorans LS3 - a yeast of biotechnological interest.</title>
        <authorList>
            <person name="Kunze G."/>
            <person name="Gaillardin C."/>
            <person name="Czernicka M."/>
            <person name="Durrens P."/>
            <person name="Martin T."/>
            <person name="Boer E."/>
            <person name="Gabaldon T."/>
            <person name="Cruz J."/>
            <person name="Talla E."/>
            <person name="Marck C."/>
            <person name="Goffeau A."/>
            <person name="Barbe V."/>
            <person name="Baret P."/>
            <person name="Baronian K."/>
            <person name="Beier S."/>
            <person name="Bleykasten C."/>
            <person name="Bode R."/>
            <person name="Casaregola S."/>
            <person name="Despons L."/>
            <person name="Fairhead C."/>
            <person name="Giersberg M."/>
            <person name="Gierski P."/>
            <person name="Hahnel U."/>
            <person name="Hartmann A."/>
            <person name="Jankowska D."/>
            <person name="Jubin C."/>
            <person name="Jung P."/>
            <person name="Lafontaine I."/>
            <person name="Leh-Louis V."/>
            <person name="Lemaire M."/>
            <person name="Marcet-Houben M."/>
            <person name="Mascher M."/>
            <person name="Morel G."/>
            <person name="Richard G.-F."/>
            <person name="Riechen J."/>
            <person name="Sacerdot C."/>
            <person name="Sarkar A."/>
            <person name="Savel G."/>
            <person name="Schacherer J."/>
            <person name="Sherman D."/>
            <person name="Straub M.-L."/>
            <person name="Stein N."/>
            <person name="Thierry A."/>
            <person name="Trautwein-Schult A."/>
            <person name="Westhof E."/>
            <person name="Worch S."/>
            <person name="Dujon B."/>
            <person name="Souciet J.-L."/>
            <person name="Wincker P."/>
            <person name="Scholz U."/>
            <person name="Neuveglise N."/>
        </authorList>
    </citation>
    <scope>NUCLEOTIDE SEQUENCE</scope>
    <source>
        <strain evidence="5">LS3</strain>
    </source>
</reference>
<dbReference type="Gene3D" id="1.20.120.560">
    <property type="entry name" value="alix/aip1 in complex with the ypdl late domain"/>
    <property type="match status" value="1"/>
</dbReference>
<proteinExistence type="inferred from homology"/>
<dbReference type="InterPro" id="IPR004328">
    <property type="entry name" value="BRO1_dom"/>
</dbReference>
<dbReference type="Pfam" id="PF03097">
    <property type="entry name" value="BRO1"/>
    <property type="match status" value="1"/>
</dbReference>
<dbReference type="PROSITE" id="PS51180">
    <property type="entry name" value="BRO1"/>
    <property type="match status" value="1"/>
</dbReference>
<dbReference type="PANTHER" id="PTHR23030:SF39">
    <property type="entry name" value="PROGRAMMED CELL DEATH 6-INTERACTING PROTEIN"/>
    <property type="match status" value="1"/>
</dbReference>
<accession>A0A060T5D9</accession>
<dbReference type="Gene3D" id="1.25.40.280">
    <property type="entry name" value="alix/aip1 like domains"/>
    <property type="match status" value="1"/>
</dbReference>
<dbReference type="AlphaFoldDB" id="A0A060T5D9"/>
<gene>
    <name evidence="5" type="ORF">GNLVRS02_ARAD1B03784g</name>
</gene>
<dbReference type="PhylomeDB" id="A0A060T5D9"/>
<dbReference type="SMART" id="SM01041">
    <property type="entry name" value="BRO1"/>
    <property type="match status" value="1"/>
</dbReference>
<protein>
    <submittedName>
        <fullName evidence="5">ARAD1B03784p</fullName>
    </submittedName>
</protein>
<feature type="domain" description="BRO1" evidence="4">
    <location>
        <begin position="23"/>
        <end position="413"/>
    </location>
</feature>
<evidence type="ECO:0000256" key="2">
    <source>
        <dbReference type="SAM" id="Coils"/>
    </source>
</evidence>
<dbReference type="InterPro" id="IPR038499">
    <property type="entry name" value="BRO1_sf"/>
</dbReference>
<feature type="coiled-coil region" evidence="2">
    <location>
        <begin position="455"/>
        <end position="493"/>
    </location>
</feature>
<dbReference type="PANTHER" id="PTHR23030">
    <property type="entry name" value="PCD6 INTERACTING PROTEIN-RELATED"/>
    <property type="match status" value="1"/>
</dbReference>
<evidence type="ECO:0000256" key="3">
    <source>
        <dbReference type="SAM" id="MobiDB-lite"/>
    </source>
</evidence>
<evidence type="ECO:0000313" key="5">
    <source>
        <dbReference type="EMBL" id="CDP36034.1"/>
    </source>
</evidence>
<keyword evidence="2" id="KW-0175">Coiled coil</keyword>
<comment type="similarity">
    <text evidence="1">Belongs to the palA/RIM20 family.</text>
</comment>
<dbReference type="InterPro" id="IPR025304">
    <property type="entry name" value="ALIX_V_dom"/>
</dbReference>
<dbReference type="Pfam" id="PF13949">
    <property type="entry name" value="ALIX_LYPXL_bnd"/>
    <property type="match status" value="1"/>
</dbReference>
<dbReference type="EMBL" id="HG937692">
    <property type="protein sequence ID" value="CDP36034.1"/>
    <property type="molecule type" value="Genomic_DNA"/>
</dbReference>
<reference evidence="5" key="1">
    <citation type="submission" date="2014-02" db="EMBL/GenBank/DDBJ databases">
        <authorList>
            <person name="Genoscope - CEA"/>
        </authorList>
    </citation>
    <scope>NUCLEOTIDE SEQUENCE</scope>
    <source>
        <strain evidence="5">LS3</strain>
    </source>
</reference>
<organism evidence="5">
    <name type="scientific">Blastobotrys adeninivorans</name>
    <name type="common">Yeast</name>
    <name type="synonym">Arxula adeninivorans</name>
    <dbReference type="NCBI Taxonomy" id="409370"/>
    <lineage>
        <taxon>Eukaryota</taxon>
        <taxon>Fungi</taxon>
        <taxon>Dikarya</taxon>
        <taxon>Ascomycota</taxon>
        <taxon>Saccharomycotina</taxon>
        <taxon>Dipodascomycetes</taxon>
        <taxon>Dipodascales</taxon>
        <taxon>Trichomonascaceae</taxon>
        <taxon>Blastobotrys</taxon>
    </lineage>
</organism>
<feature type="region of interest" description="Disordered" evidence="3">
    <location>
        <begin position="743"/>
        <end position="776"/>
    </location>
</feature>
<dbReference type="GO" id="GO:0005768">
    <property type="term" value="C:endosome"/>
    <property type="evidence" value="ECO:0007669"/>
    <property type="project" value="TreeGrafter"/>
</dbReference>
<sequence length="776" mass="88623">MLNNLNNHQTACEPEPVIGMSQDLLQVPRRRTDPVQLSSGLRECIENDYHQHAERFMGDLTAADELRSKAIGTDSNERTLLEYYCQLYYLGTKFPSDIRIELTWYNPLGYSGNSPVKYSLIQFEQINILFNIGANYSELGYHQPRNESEGLKKAYNYFQLAAGTFRYLITDILPTFPDQVPMGLEAATLEMIESVCLAQAHECFWARAIKEGMKDLLIAKLAMQVRAFYSDSLDHAMRSNSVRSEWIGHMTCKMHFFEAAAQYRAATDCLNRAKYGEEVARLQWCVEACTKALNSSKYASATLLESIHNLKAKAESDYTRAEKDNRLIYIQEVPGQSALAPLAKGPNTLTKSVVPSQLQDPIGYITSTLKIPLLFEDVLPFVIYQAARAYAEQVDAYVHRNIVAEIEELKTKARNRLQELHLPGSLDAIEKPLGVPQQLLSYSEELNAKKGTALIENSISDINKLAQESMQLLQEAKENLEFEDREDASQREKYGTNRWTRKPSREAASSLWEEYERYKGYLEAASKSDQIIRQRYDKINHLMRVLQIGKSAIEEYIPNAAVVTLPHDLQRLVNNLRSALSELRQLEVYWEQYISTLRSNVSNVDLFPSILDRFKEIERNSPYEKLEPATFEPVYTNYVSRFDGDIRWAQSQGQQMNEILNKVGELNDEISSAKGFQNQSLDRRNAIQSLEHVYSEFLAITGNLEEGRKFYNGVLDTIRSILTRAKEFLYSRRVEGRDLEDKINSATPAPSASPLPAPQPHKVWTPGMDIRFSDQQ</sequence>
<evidence type="ECO:0000259" key="4">
    <source>
        <dbReference type="PROSITE" id="PS51180"/>
    </source>
</evidence>
<evidence type="ECO:0000256" key="1">
    <source>
        <dbReference type="ARBA" id="ARBA00038154"/>
    </source>
</evidence>